<keyword evidence="5 9" id="KW-1133">Transmembrane helix</keyword>
<keyword evidence="2" id="KW-0813">Transport</keyword>
<dbReference type="PANTHER" id="PTHR33281:SF19">
    <property type="entry name" value="VOLTAGE-DEPENDENT ANION CHANNEL-FORMING PROTEIN YNEE"/>
    <property type="match status" value="1"/>
</dbReference>
<reference evidence="10 11" key="1">
    <citation type="journal article" date="2012" name="Science">
        <title>The Paleozoic origin of enzymatic lignin decomposition reconstructed from 31 fungal genomes.</title>
        <authorList>
            <person name="Floudas D."/>
            <person name="Binder M."/>
            <person name="Riley R."/>
            <person name="Barry K."/>
            <person name="Blanchette R.A."/>
            <person name="Henrissat B."/>
            <person name="Martinez A.T."/>
            <person name="Otillar R."/>
            <person name="Spatafora J.W."/>
            <person name="Yadav J.S."/>
            <person name="Aerts A."/>
            <person name="Benoit I."/>
            <person name="Boyd A."/>
            <person name="Carlson A."/>
            <person name="Copeland A."/>
            <person name="Coutinho P.M."/>
            <person name="de Vries R.P."/>
            <person name="Ferreira P."/>
            <person name="Findley K."/>
            <person name="Foster B."/>
            <person name="Gaskell J."/>
            <person name="Glotzer D."/>
            <person name="Gorecki P."/>
            <person name="Heitman J."/>
            <person name="Hesse C."/>
            <person name="Hori C."/>
            <person name="Igarashi K."/>
            <person name="Jurgens J.A."/>
            <person name="Kallen N."/>
            <person name="Kersten P."/>
            <person name="Kohler A."/>
            <person name="Kuees U."/>
            <person name="Kumar T.K.A."/>
            <person name="Kuo A."/>
            <person name="LaButti K."/>
            <person name="Larrondo L.F."/>
            <person name="Lindquist E."/>
            <person name="Ling A."/>
            <person name="Lombard V."/>
            <person name="Lucas S."/>
            <person name="Lundell T."/>
            <person name="Martin R."/>
            <person name="McLaughlin D.J."/>
            <person name="Morgenstern I."/>
            <person name="Morin E."/>
            <person name="Murat C."/>
            <person name="Nagy L.G."/>
            <person name="Nolan M."/>
            <person name="Ohm R.A."/>
            <person name="Patyshakuliyeva A."/>
            <person name="Rokas A."/>
            <person name="Ruiz-Duenas F.J."/>
            <person name="Sabat G."/>
            <person name="Salamov A."/>
            <person name="Samejima M."/>
            <person name="Schmutz J."/>
            <person name="Slot J.C."/>
            <person name="St John F."/>
            <person name="Stenlid J."/>
            <person name="Sun H."/>
            <person name="Sun S."/>
            <person name="Syed K."/>
            <person name="Tsang A."/>
            <person name="Wiebenga A."/>
            <person name="Young D."/>
            <person name="Pisabarro A."/>
            <person name="Eastwood D.C."/>
            <person name="Martin F."/>
            <person name="Cullen D."/>
            <person name="Grigoriev I.V."/>
            <person name="Hibbett D.S."/>
        </authorList>
    </citation>
    <scope>NUCLEOTIDE SEQUENCE</scope>
    <source>
        <strain evidence="11">FP-58527</strain>
    </source>
</reference>
<dbReference type="InterPro" id="IPR044669">
    <property type="entry name" value="YneE/VCCN1/2-like"/>
</dbReference>
<evidence type="ECO:0000256" key="6">
    <source>
        <dbReference type="ARBA" id="ARBA00023065"/>
    </source>
</evidence>
<feature type="compositionally biased region" description="Polar residues" evidence="8">
    <location>
        <begin position="223"/>
        <end position="236"/>
    </location>
</feature>
<evidence type="ECO:0000256" key="7">
    <source>
        <dbReference type="ARBA" id="ARBA00023136"/>
    </source>
</evidence>
<keyword evidence="3" id="KW-1003">Cell membrane</keyword>
<dbReference type="eggNOG" id="ENOG502RSPD">
    <property type="taxonomic scope" value="Eukaryota"/>
</dbReference>
<evidence type="ECO:0000256" key="2">
    <source>
        <dbReference type="ARBA" id="ARBA00022448"/>
    </source>
</evidence>
<keyword evidence="6" id="KW-0406">Ion transport</keyword>
<dbReference type="InParanoid" id="S8EI91"/>
<dbReference type="Proteomes" id="UP000015241">
    <property type="component" value="Unassembled WGS sequence"/>
</dbReference>
<evidence type="ECO:0000256" key="9">
    <source>
        <dbReference type="SAM" id="Phobius"/>
    </source>
</evidence>
<dbReference type="GO" id="GO:0005886">
    <property type="term" value="C:plasma membrane"/>
    <property type="evidence" value="ECO:0007669"/>
    <property type="project" value="UniProtKB-SubCell"/>
</dbReference>
<dbReference type="Pfam" id="PF25539">
    <property type="entry name" value="Bestrophin_2"/>
    <property type="match status" value="2"/>
</dbReference>
<feature type="transmembrane region" description="Helical" evidence="9">
    <location>
        <begin position="36"/>
        <end position="55"/>
    </location>
</feature>
<dbReference type="OrthoDB" id="1368at2759"/>
<comment type="subcellular location">
    <subcellularLocation>
        <location evidence="1">Cell membrane</location>
        <topology evidence="1">Multi-pass membrane protein</topology>
    </subcellularLocation>
</comment>
<keyword evidence="4 9" id="KW-0812">Transmembrane</keyword>
<dbReference type="STRING" id="743788.S8EI91"/>
<evidence type="ECO:0000256" key="5">
    <source>
        <dbReference type="ARBA" id="ARBA00022989"/>
    </source>
</evidence>
<dbReference type="HOGENOM" id="CLU_029790_6_1_1"/>
<accession>S8EI91</accession>
<evidence type="ECO:0000256" key="4">
    <source>
        <dbReference type="ARBA" id="ARBA00022692"/>
    </source>
</evidence>
<dbReference type="AlphaFoldDB" id="S8EI91"/>
<name>S8EI91_FOMSC</name>
<feature type="transmembrane region" description="Helical" evidence="9">
    <location>
        <begin position="398"/>
        <end position="418"/>
    </location>
</feature>
<feature type="transmembrane region" description="Helical" evidence="9">
    <location>
        <begin position="374"/>
        <end position="392"/>
    </location>
</feature>
<organism evidence="10 11">
    <name type="scientific">Fomitopsis schrenkii</name>
    <name type="common">Brown rot fungus</name>
    <dbReference type="NCBI Taxonomy" id="2126942"/>
    <lineage>
        <taxon>Eukaryota</taxon>
        <taxon>Fungi</taxon>
        <taxon>Dikarya</taxon>
        <taxon>Basidiomycota</taxon>
        <taxon>Agaricomycotina</taxon>
        <taxon>Agaricomycetes</taxon>
        <taxon>Polyporales</taxon>
        <taxon>Fomitopsis</taxon>
    </lineage>
</organism>
<evidence type="ECO:0000313" key="10">
    <source>
        <dbReference type="EMBL" id="EPT04872.1"/>
    </source>
</evidence>
<proteinExistence type="predicted"/>
<sequence>MRRPSTISNQIGSDGDLWSNPVHTVAATAVVRSWPLLLFFTGWAAAICLICHYVHDVAIQSTLLTVIGTVLGFIISYRTTSSFERYNEGRRFWSQVVLASRNFSRTIWFHVSEPVSTSIFPLVPLTSPLDLTKEEEGRTARALIEKKAAINLVEAFAVAVKHYLRGEDGIHYADLYHLVKFLPSYALPSNIPSRVDLADAATDSDDDASGIAEEVLPEPVTAKPSSSSTRRGSCDNQRYEREAGEECEGGRREGVKKEPELLPAYNLPKFHILDIWPLSVFVRVLMKRGKDVKARFSSATAARLRARHVRKTASHNVPLEISFYLSSYVAALQSGKAIDVPTTNALIGSLNQLVEALAGLERILTTPMPLSYRVHLWLVTTLYCLSLPFQIWKTMGWLTIPATTLLSAMYFGFLVAGGEIENPFGYDKNDLNMDHFTHNIIRRELRALTAQPVPLPSDWAFSRWNDLLVVQGSRVAESPHVAPEEWVRRGVGSLRDALAEAV</sequence>
<evidence type="ECO:0000256" key="8">
    <source>
        <dbReference type="SAM" id="MobiDB-lite"/>
    </source>
</evidence>
<feature type="transmembrane region" description="Helical" evidence="9">
    <location>
        <begin position="61"/>
        <end position="80"/>
    </location>
</feature>
<feature type="region of interest" description="Disordered" evidence="8">
    <location>
        <begin position="210"/>
        <end position="254"/>
    </location>
</feature>
<evidence type="ECO:0000256" key="1">
    <source>
        <dbReference type="ARBA" id="ARBA00004651"/>
    </source>
</evidence>
<dbReference type="EMBL" id="KE504125">
    <property type="protein sequence ID" value="EPT04872.1"/>
    <property type="molecule type" value="Genomic_DNA"/>
</dbReference>
<dbReference type="PANTHER" id="PTHR33281">
    <property type="entry name" value="UPF0187 PROTEIN YNEE"/>
    <property type="match status" value="1"/>
</dbReference>
<keyword evidence="11" id="KW-1185">Reference proteome</keyword>
<feature type="compositionally biased region" description="Basic and acidic residues" evidence="8">
    <location>
        <begin position="237"/>
        <end position="254"/>
    </location>
</feature>
<gene>
    <name evidence="10" type="ORF">FOMPIDRAFT_1112321</name>
</gene>
<evidence type="ECO:0000256" key="3">
    <source>
        <dbReference type="ARBA" id="ARBA00022475"/>
    </source>
</evidence>
<dbReference type="GO" id="GO:0005254">
    <property type="term" value="F:chloride channel activity"/>
    <property type="evidence" value="ECO:0007669"/>
    <property type="project" value="InterPro"/>
</dbReference>
<keyword evidence="7 9" id="KW-0472">Membrane</keyword>
<protein>
    <submittedName>
        <fullName evidence="10">Uncharacterized protein</fullName>
    </submittedName>
</protein>
<evidence type="ECO:0000313" key="11">
    <source>
        <dbReference type="Proteomes" id="UP000015241"/>
    </source>
</evidence>